<reference evidence="15" key="1">
    <citation type="journal article" date="2019" name="PLoS Negl. Trop. Dis.">
        <title>Revisiting the worldwide diversity of Leptospira species in the environment.</title>
        <authorList>
            <person name="Vincent A.T."/>
            <person name="Schiettekatte O."/>
            <person name="Bourhy P."/>
            <person name="Veyrier F.J."/>
            <person name="Picardeau M."/>
        </authorList>
    </citation>
    <scope>NUCLEOTIDE SEQUENCE [LARGE SCALE GENOMIC DNA]</scope>
    <source>
        <strain evidence="15">201800299</strain>
    </source>
</reference>
<dbReference type="InterPro" id="IPR036850">
    <property type="entry name" value="NDK-like_dom_sf"/>
</dbReference>
<dbReference type="RefSeq" id="WP_135590109.1">
    <property type="nucleotide sequence ID" value="NZ_RQEZ01000012.1"/>
</dbReference>
<comment type="similarity">
    <text evidence="1 11 12 13">Belongs to the NDK family.</text>
</comment>
<keyword evidence="16" id="KW-1185">Reference proteome</keyword>
<dbReference type="InterPro" id="IPR034907">
    <property type="entry name" value="NDK-like_dom"/>
</dbReference>
<keyword evidence="6 11" id="KW-0547">Nucleotide-binding</keyword>
<dbReference type="OrthoDB" id="9801161at2"/>
<comment type="subcellular location">
    <subcellularLocation>
        <location evidence="11">Cytoplasm</location>
    </subcellularLocation>
</comment>
<dbReference type="AlphaFoldDB" id="A0A5F1Z401"/>
<evidence type="ECO:0000256" key="13">
    <source>
        <dbReference type="RuleBase" id="RU004011"/>
    </source>
</evidence>
<dbReference type="Proteomes" id="UP000298277">
    <property type="component" value="Unassembled WGS sequence"/>
</dbReference>
<keyword evidence="3 11" id="KW-0597">Phosphoprotein</keyword>
<comment type="caution">
    <text evidence="15">The sequence shown here is derived from an EMBL/GenBank/DDBJ whole genome shotgun (WGS) entry which is preliminary data.</text>
</comment>
<dbReference type="SMART" id="SM00562">
    <property type="entry name" value="NDK"/>
    <property type="match status" value="1"/>
</dbReference>
<evidence type="ECO:0000256" key="5">
    <source>
        <dbReference type="ARBA" id="ARBA00022723"/>
    </source>
</evidence>
<evidence type="ECO:0000256" key="6">
    <source>
        <dbReference type="ARBA" id="ARBA00022741"/>
    </source>
</evidence>
<dbReference type="InterPro" id="IPR001564">
    <property type="entry name" value="Nucleoside_diP_kinase"/>
</dbReference>
<dbReference type="PANTHER" id="PTHR46161">
    <property type="entry name" value="NUCLEOSIDE DIPHOSPHATE KINASE"/>
    <property type="match status" value="1"/>
</dbReference>
<keyword evidence="5 11" id="KW-0479">Metal-binding</keyword>
<evidence type="ECO:0000256" key="2">
    <source>
        <dbReference type="ARBA" id="ARBA00022490"/>
    </source>
</evidence>
<evidence type="ECO:0000256" key="12">
    <source>
        <dbReference type="PROSITE-ProRule" id="PRU00706"/>
    </source>
</evidence>
<proteinExistence type="inferred from homology"/>
<evidence type="ECO:0000256" key="9">
    <source>
        <dbReference type="ARBA" id="ARBA00022842"/>
    </source>
</evidence>
<feature type="binding site" evidence="11 12">
    <location>
        <position position="103"/>
    </location>
    <ligand>
        <name>ATP</name>
        <dbReference type="ChEBI" id="CHEBI:30616"/>
    </ligand>
</feature>
<evidence type="ECO:0000313" key="15">
    <source>
        <dbReference type="EMBL" id="TGK35922.1"/>
    </source>
</evidence>
<dbReference type="Pfam" id="PF00334">
    <property type="entry name" value="NDK"/>
    <property type="match status" value="1"/>
</dbReference>
<comment type="catalytic activity">
    <reaction evidence="11">
        <text>a 2'-deoxyribonucleoside 5'-diphosphate + ATP = a 2'-deoxyribonucleoside 5'-triphosphate + ADP</text>
        <dbReference type="Rhea" id="RHEA:44640"/>
        <dbReference type="ChEBI" id="CHEBI:30616"/>
        <dbReference type="ChEBI" id="CHEBI:61560"/>
        <dbReference type="ChEBI" id="CHEBI:73316"/>
        <dbReference type="ChEBI" id="CHEBI:456216"/>
        <dbReference type="EC" id="2.7.4.6"/>
    </reaction>
</comment>
<evidence type="ECO:0000256" key="10">
    <source>
        <dbReference type="ARBA" id="ARBA00023080"/>
    </source>
</evidence>
<dbReference type="GO" id="GO:0046872">
    <property type="term" value="F:metal ion binding"/>
    <property type="evidence" value="ECO:0007669"/>
    <property type="project" value="UniProtKB-KW"/>
</dbReference>
<feature type="domain" description="Nucleoside diphosphate kinase-like" evidence="14">
    <location>
        <begin position="2"/>
        <end position="138"/>
    </location>
</feature>
<evidence type="ECO:0000313" key="16">
    <source>
        <dbReference type="Proteomes" id="UP000298277"/>
    </source>
</evidence>
<gene>
    <name evidence="11" type="primary">ndk</name>
    <name evidence="15" type="ORF">EHQ17_04880</name>
</gene>
<dbReference type="GO" id="GO:0005524">
    <property type="term" value="F:ATP binding"/>
    <property type="evidence" value="ECO:0007669"/>
    <property type="project" value="UniProtKB-UniRule"/>
</dbReference>
<keyword evidence="7 11" id="KW-0418">Kinase</keyword>
<evidence type="ECO:0000259" key="14">
    <source>
        <dbReference type="SMART" id="SM00562"/>
    </source>
</evidence>
<keyword evidence="9 11" id="KW-0460">Magnesium</keyword>
<keyword evidence="10 11" id="KW-0546">Nucleotide metabolism</keyword>
<evidence type="ECO:0000256" key="11">
    <source>
        <dbReference type="HAMAP-Rule" id="MF_00451"/>
    </source>
</evidence>
<comment type="catalytic activity">
    <reaction evidence="11">
        <text>a ribonucleoside 5'-diphosphate + ATP = a ribonucleoside 5'-triphosphate + ADP</text>
        <dbReference type="Rhea" id="RHEA:18113"/>
        <dbReference type="ChEBI" id="CHEBI:30616"/>
        <dbReference type="ChEBI" id="CHEBI:57930"/>
        <dbReference type="ChEBI" id="CHEBI:61557"/>
        <dbReference type="ChEBI" id="CHEBI:456216"/>
        <dbReference type="EC" id="2.7.4.6"/>
    </reaction>
</comment>
<feature type="binding site" evidence="11 12">
    <location>
        <position position="92"/>
    </location>
    <ligand>
        <name>ATP</name>
        <dbReference type="ChEBI" id="CHEBI:30616"/>
    </ligand>
</feature>
<accession>A0A5F1Z401</accession>
<feature type="binding site" evidence="11 12">
    <location>
        <position position="113"/>
    </location>
    <ligand>
        <name>ATP</name>
        <dbReference type="ChEBI" id="CHEBI:30616"/>
    </ligand>
</feature>
<dbReference type="FunFam" id="3.30.70.141:FF:000009">
    <property type="entry name" value="Nucleoside diphosphate kinase"/>
    <property type="match status" value="1"/>
</dbReference>
<evidence type="ECO:0000256" key="7">
    <source>
        <dbReference type="ARBA" id="ARBA00022777"/>
    </source>
</evidence>
<dbReference type="GO" id="GO:0006183">
    <property type="term" value="P:GTP biosynthetic process"/>
    <property type="evidence" value="ECO:0007669"/>
    <property type="project" value="UniProtKB-UniRule"/>
</dbReference>
<name>A0A5F1Z401_9LEPT</name>
<dbReference type="CDD" id="cd04413">
    <property type="entry name" value="NDPk_I"/>
    <property type="match status" value="1"/>
</dbReference>
<dbReference type="EMBL" id="RQFA01000026">
    <property type="protein sequence ID" value="TGK35922.1"/>
    <property type="molecule type" value="Genomic_DNA"/>
</dbReference>
<dbReference type="PROSITE" id="PS51374">
    <property type="entry name" value="NDPK_LIKE"/>
    <property type="match status" value="1"/>
</dbReference>
<dbReference type="NCBIfam" id="NF001908">
    <property type="entry name" value="PRK00668.1"/>
    <property type="match status" value="1"/>
</dbReference>
<dbReference type="GO" id="GO:0005737">
    <property type="term" value="C:cytoplasm"/>
    <property type="evidence" value="ECO:0007669"/>
    <property type="project" value="UniProtKB-SubCell"/>
</dbReference>
<feature type="active site" description="Pros-phosphohistidine intermediate" evidence="11 12">
    <location>
        <position position="116"/>
    </location>
</feature>
<evidence type="ECO:0000256" key="4">
    <source>
        <dbReference type="ARBA" id="ARBA00022679"/>
    </source>
</evidence>
<dbReference type="PRINTS" id="PR01243">
    <property type="entry name" value="NUCDPKINASE"/>
</dbReference>
<keyword evidence="2 11" id="KW-0963">Cytoplasm</keyword>
<comment type="function">
    <text evidence="11">Major role in the synthesis of nucleoside triphosphates other than ATP. The ATP gamma phosphate is transferred to the NDP beta phosphate via a ping-pong mechanism, using a phosphorylated active-site intermediate.</text>
</comment>
<dbReference type="Gene3D" id="3.30.70.141">
    <property type="entry name" value="Nucleoside diphosphate kinase-like domain"/>
    <property type="match status" value="1"/>
</dbReference>
<dbReference type="EC" id="2.7.4.6" evidence="11"/>
<keyword evidence="8 11" id="KW-0067">ATP-binding</keyword>
<organism evidence="15 16">
    <name type="scientific">Leptospira gomenensis</name>
    <dbReference type="NCBI Taxonomy" id="2484974"/>
    <lineage>
        <taxon>Bacteria</taxon>
        <taxon>Pseudomonadati</taxon>
        <taxon>Spirochaetota</taxon>
        <taxon>Spirochaetia</taxon>
        <taxon>Leptospirales</taxon>
        <taxon>Leptospiraceae</taxon>
        <taxon>Leptospira</taxon>
    </lineage>
</organism>
<evidence type="ECO:0000256" key="3">
    <source>
        <dbReference type="ARBA" id="ARBA00022553"/>
    </source>
</evidence>
<feature type="binding site" evidence="11 12">
    <location>
        <position position="10"/>
    </location>
    <ligand>
        <name>ATP</name>
        <dbReference type="ChEBI" id="CHEBI:30616"/>
    </ligand>
</feature>
<dbReference type="PANTHER" id="PTHR46161:SF3">
    <property type="entry name" value="NUCLEOSIDE DIPHOSPHATE KINASE DDB_G0292928-RELATED"/>
    <property type="match status" value="1"/>
</dbReference>
<dbReference type="GO" id="GO:0006241">
    <property type="term" value="P:CTP biosynthetic process"/>
    <property type="evidence" value="ECO:0007669"/>
    <property type="project" value="UniProtKB-UniRule"/>
</dbReference>
<feature type="binding site" evidence="11 12">
    <location>
        <position position="58"/>
    </location>
    <ligand>
        <name>ATP</name>
        <dbReference type="ChEBI" id="CHEBI:30616"/>
    </ligand>
</feature>
<keyword evidence="4 11" id="KW-0808">Transferase</keyword>
<feature type="binding site" evidence="11 12">
    <location>
        <position position="86"/>
    </location>
    <ligand>
        <name>ATP</name>
        <dbReference type="ChEBI" id="CHEBI:30616"/>
    </ligand>
</feature>
<dbReference type="SUPFAM" id="SSF54919">
    <property type="entry name" value="Nucleoside diphosphate kinase, NDK"/>
    <property type="match status" value="1"/>
</dbReference>
<comment type="subunit">
    <text evidence="11">Homotetramer.</text>
</comment>
<evidence type="ECO:0000256" key="8">
    <source>
        <dbReference type="ARBA" id="ARBA00022840"/>
    </source>
</evidence>
<protein>
    <recommendedName>
        <fullName evidence="11">Nucleoside diphosphate kinase</fullName>
        <shortName evidence="11">NDK</shortName>
        <shortName evidence="11">NDP kinase</shortName>
        <ecNumber evidence="11">2.7.4.6</ecNumber>
    </recommendedName>
    <alternativeName>
        <fullName evidence="11">Nucleoside-2-P kinase</fullName>
    </alternativeName>
</protein>
<sequence length="138" mass="15341">MSTRTFIMIKPDGVKNKHVGEILARIEKEGFKILGLKYLKLSLEDAKQFYKVHSARPFYNDLCGYMSSGPIVAAALERDNAVLHWRDVIGATDPKEAKAGTIRALYAESKEANAVHGSDSDDNAALEISFFFKGNELF</sequence>
<dbReference type="GO" id="GO:0006228">
    <property type="term" value="P:UTP biosynthetic process"/>
    <property type="evidence" value="ECO:0007669"/>
    <property type="project" value="UniProtKB-UniRule"/>
</dbReference>
<evidence type="ECO:0000256" key="1">
    <source>
        <dbReference type="ARBA" id="ARBA00008142"/>
    </source>
</evidence>
<comment type="cofactor">
    <cofactor evidence="11">
        <name>Mg(2+)</name>
        <dbReference type="ChEBI" id="CHEBI:18420"/>
    </cofactor>
</comment>
<dbReference type="NCBIfam" id="NF011114">
    <property type="entry name" value="PRK14542.1"/>
    <property type="match status" value="1"/>
</dbReference>
<dbReference type="HAMAP" id="MF_00451">
    <property type="entry name" value="NDP_kinase"/>
    <property type="match status" value="1"/>
</dbReference>
<dbReference type="GO" id="GO:0004550">
    <property type="term" value="F:nucleoside diphosphate kinase activity"/>
    <property type="evidence" value="ECO:0007669"/>
    <property type="project" value="UniProtKB-UniRule"/>
</dbReference>